<dbReference type="Proteomes" id="UP000019243">
    <property type="component" value="Unassembled WGS sequence"/>
</dbReference>
<organism evidence="1 2">
    <name type="scientific">Brochothrix campestris FSL F6-1037</name>
    <dbReference type="NCBI Taxonomy" id="1265861"/>
    <lineage>
        <taxon>Bacteria</taxon>
        <taxon>Bacillati</taxon>
        <taxon>Bacillota</taxon>
        <taxon>Bacilli</taxon>
        <taxon>Bacillales</taxon>
        <taxon>Listeriaceae</taxon>
        <taxon>Brochothrix</taxon>
    </lineage>
</organism>
<dbReference type="OrthoDB" id="2192081at2"/>
<dbReference type="EMBL" id="AODH01000080">
    <property type="protein sequence ID" value="EUJ34113.1"/>
    <property type="molecule type" value="Genomic_DNA"/>
</dbReference>
<protein>
    <submittedName>
        <fullName evidence="1">Uncharacterized protein</fullName>
    </submittedName>
</protein>
<name>W7CLZ3_9LIST</name>
<dbReference type="STRING" id="1265861.BCAMP_12828"/>
<evidence type="ECO:0000313" key="1">
    <source>
        <dbReference type="EMBL" id="EUJ34113.1"/>
    </source>
</evidence>
<gene>
    <name evidence="1" type="ORF">BCAMP_12828</name>
</gene>
<accession>W7CLZ3</accession>
<evidence type="ECO:0000313" key="2">
    <source>
        <dbReference type="Proteomes" id="UP000019243"/>
    </source>
</evidence>
<sequence>MDIRLQRVEPDVVHHLEQRAAYLTEKTGVNWTRNDYVKLLIGEDYNKPLEIYKKKKFDEIVETLSQRMAEQEKTFQEFMRVQKQMMTLLLYGGDDDV</sequence>
<reference evidence="1 2" key="1">
    <citation type="submission" date="2012-12" db="EMBL/GenBank/DDBJ databases">
        <title>Novel taxa of Listeriaceae from agricultural environments in the United States.</title>
        <authorList>
            <person name="den Bakker H.C."/>
            <person name="Allred A."/>
            <person name="Warchocki S."/>
            <person name="Wright E.M."/>
            <person name="Burrell A."/>
            <person name="Nightingale K.K."/>
            <person name="Kephart D."/>
            <person name="Wiedmann M."/>
        </authorList>
    </citation>
    <scope>NUCLEOTIDE SEQUENCE [LARGE SCALE GENOMIC DNA]</scope>
    <source>
        <strain evidence="1 2">FSL F6-1037</strain>
    </source>
</reference>
<keyword evidence="2" id="KW-1185">Reference proteome</keyword>
<dbReference type="AlphaFoldDB" id="W7CLZ3"/>
<proteinExistence type="predicted"/>
<dbReference type="RefSeq" id="WP_035315842.1">
    <property type="nucleotide sequence ID" value="NZ_AODH01000080.1"/>
</dbReference>
<comment type="caution">
    <text evidence="1">The sequence shown here is derived from an EMBL/GenBank/DDBJ whole genome shotgun (WGS) entry which is preliminary data.</text>
</comment>